<feature type="region of interest" description="Disordered" evidence="8">
    <location>
        <begin position="504"/>
        <end position="525"/>
    </location>
</feature>
<keyword evidence="11" id="KW-1185">Reference proteome</keyword>
<feature type="region of interest" description="Disordered" evidence="8">
    <location>
        <begin position="472"/>
        <end position="492"/>
    </location>
</feature>
<dbReference type="Pfam" id="PF00069">
    <property type="entry name" value="Pkinase"/>
    <property type="match status" value="1"/>
</dbReference>
<feature type="compositionally biased region" description="Polar residues" evidence="8">
    <location>
        <begin position="472"/>
        <end position="481"/>
    </location>
</feature>
<feature type="compositionally biased region" description="Basic and acidic residues" evidence="8">
    <location>
        <begin position="213"/>
        <end position="223"/>
    </location>
</feature>
<comment type="similarity">
    <text evidence="7">Belongs to the protein kinase superfamily. CMGC Ser/Thr protein kinase family.</text>
</comment>
<evidence type="ECO:0000256" key="3">
    <source>
        <dbReference type="ARBA" id="ARBA00022679"/>
    </source>
</evidence>
<dbReference type="Proteomes" id="UP001230268">
    <property type="component" value="Unassembled WGS sequence"/>
</dbReference>
<feature type="compositionally biased region" description="Polar residues" evidence="8">
    <location>
        <begin position="241"/>
        <end position="251"/>
    </location>
</feature>
<dbReference type="PANTHER" id="PTHR24058:SF103">
    <property type="entry name" value="SERINE_THREONINE-PROTEIN KINASE PRP4 HOMOLOG"/>
    <property type="match status" value="1"/>
</dbReference>
<feature type="region of interest" description="Disordered" evidence="8">
    <location>
        <begin position="208"/>
        <end position="280"/>
    </location>
</feature>
<dbReference type="FunFam" id="1.10.510.10:FF:000078">
    <property type="entry name" value="Serine/threonine-protein kinase PRP4 homolog"/>
    <property type="match status" value="1"/>
</dbReference>
<feature type="compositionally biased region" description="Low complexity" evidence="8">
    <location>
        <begin position="90"/>
        <end position="99"/>
    </location>
</feature>
<evidence type="ECO:0000313" key="10">
    <source>
        <dbReference type="EMBL" id="KAK1442148.1"/>
    </source>
</evidence>
<evidence type="ECO:0000256" key="6">
    <source>
        <dbReference type="ARBA" id="ARBA00022840"/>
    </source>
</evidence>
<feature type="compositionally biased region" description="Basic residues" evidence="8">
    <location>
        <begin position="57"/>
        <end position="68"/>
    </location>
</feature>
<gene>
    <name evidence="10" type="ORF">BgAZ_401780</name>
</gene>
<organism evidence="10 11">
    <name type="scientific">Babesia gibsoni</name>
    <dbReference type="NCBI Taxonomy" id="33632"/>
    <lineage>
        <taxon>Eukaryota</taxon>
        <taxon>Sar</taxon>
        <taxon>Alveolata</taxon>
        <taxon>Apicomplexa</taxon>
        <taxon>Aconoidasida</taxon>
        <taxon>Piroplasmida</taxon>
        <taxon>Babesiidae</taxon>
        <taxon>Babesia</taxon>
    </lineage>
</organism>
<feature type="compositionally biased region" description="Basic and acidic residues" evidence="8">
    <location>
        <begin position="69"/>
        <end position="88"/>
    </location>
</feature>
<evidence type="ECO:0000313" key="11">
    <source>
        <dbReference type="Proteomes" id="UP001230268"/>
    </source>
</evidence>
<feature type="region of interest" description="Disordered" evidence="8">
    <location>
        <begin position="306"/>
        <end position="353"/>
    </location>
</feature>
<dbReference type="InterPro" id="IPR008271">
    <property type="entry name" value="Ser/Thr_kinase_AS"/>
</dbReference>
<evidence type="ECO:0000259" key="9">
    <source>
        <dbReference type="PROSITE" id="PS50011"/>
    </source>
</evidence>
<dbReference type="InterPro" id="IPR011009">
    <property type="entry name" value="Kinase-like_dom_sf"/>
</dbReference>
<feature type="region of interest" description="Disordered" evidence="8">
    <location>
        <begin position="1"/>
        <end position="167"/>
    </location>
</feature>
<dbReference type="Gene3D" id="1.10.510.10">
    <property type="entry name" value="Transferase(Phosphotransferase) domain 1"/>
    <property type="match status" value="1"/>
</dbReference>
<evidence type="ECO:0000256" key="5">
    <source>
        <dbReference type="ARBA" id="ARBA00022777"/>
    </source>
</evidence>
<dbReference type="PROSITE" id="PS00108">
    <property type="entry name" value="PROTEIN_KINASE_ST"/>
    <property type="match status" value="1"/>
</dbReference>
<feature type="compositionally biased region" description="Basic and acidic residues" evidence="8">
    <location>
        <begin position="100"/>
        <end position="119"/>
    </location>
</feature>
<keyword evidence="2" id="KW-0723">Serine/threonine-protein kinase</keyword>
<dbReference type="SUPFAM" id="SSF56112">
    <property type="entry name" value="Protein kinase-like (PK-like)"/>
    <property type="match status" value="1"/>
</dbReference>
<comment type="caution">
    <text evidence="10">The sequence shown here is derived from an EMBL/GenBank/DDBJ whole genome shotgun (WGS) entry which is preliminary data.</text>
</comment>
<dbReference type="InterPro" id="IPR000719">
    <property type="entry name" value="Prot_kinase_dom"/>
</dbReference>
<keyword evidence="6" id="KW-0067">ATP-binding</keyword>
<name>A0AAD8LMI4_BABGI</name>
<dbReference type="EC" id="2.7.11.1" evidence="1"/>
<evidence type="ECO:0000256" key="8">
    <source>
        <dbReference type="SAM" id="MobiDB-lite"/>
    </source>
</evidence>
<evidence type="ECO:0000256" key="2">
    <source>
        <dbReference type="ARBA" id="ARBA00022527"/>
    </source>
</evidence>
<evidence type="ECO:0000256" key="1">
    <source>
        <dbReference type="ARBA" id="ARBA00012513"/>
    </source>
</evidence>
<dbReference type="PANTHER" id="PTHR24058">
    <property type="entry name" value="DUAL SPECIFICITY PROTEIN KINASE"/>
    <property type="match status" value="1"/>
</dbReference>
<protein>
    <recommendedName>
        <fullName evidence="1">non-specific serine/threonine protein kinase</fullName>
        <ecNumber evidence="1">2.7.11.1</ecNumber>
    </recommendedName>
</protein>
<keyword evidence="3" id="KW-0808">Transferase</keyword>
<sequence>MGSKRRHRDDSPRRRSHRSYSRSSSYRIRDRSSSRSSSLPSYDDRRSSGSSDSSGSRRGRHSRKSRRHRGDEKENRYNSVHYERDRKRYSPSSSRSVSIRKSDIKRKQVSDDDYDERKSSSKVRRRESQHTERTIAVGAKVRNPVIMNNDEQRTNLPKKPSKGEALVDDISDEAAEEGEIVDEIVLHEDDQDIEEFLEQRRKKRQLLLQKMASKSDNDPEKATASDVGNDATPRAAISGRDSINSEQYVSSRKTDDSEKNDAAVDNVKDYGNSKTEERPRSLNPFALFFHKKAEKVEVTEASQHMSGVFDNKNANEKDKLQKQERPKGLKKDSAVENKSAEIKKGENKAQESCNIKSEVENISTMPSPARHESDNDNNVTVPAFSMQLEDIDEKLISDLQVSDVEEDDNYVPTQTNTETNVGTSAIMTALQKKVLEEKIKLRNLMLKMREEYKANKEEVNLTPTICNFLQENENISEGSSTEVDNDEEYEDSDDDMDMFAAEDKAKQAGTKPKKRKAVKHVPKNRGLSDDWNDSEGYYQATIGEVLGGRYRVVAELAGKGVFSSVARCVDTQDNSTVAIKMIRNHEIMVRAAEKEIGILKRLNDSDKEFKRHIVRLLNRFDYRGHLCMVFPWYWGNLRSALKHHGKGRGGFSLTFVISYTHQLFIALRHMARNNVMHADLKPDNILVNNDFSRITVCDLGSASDVSENEITAYLVSRFYRAPEIILGLRYDCKIDVWSAATTIYELATGNVLFPGRTNNHMLKLIMEVKGKVPSKLIRGGLMGSQHFDENLDFIYQTRDSFTKMDVVKVIKDLRATRNITDSLMEKQSWIKSASPKRDMMIKRVRQLGDLLERCLAIDPAKRLTPDEALQHPFIRG</sequence>
<reference evidence="10" key="1">
    <citation type="submission" date="2023-08" db="EMBL/GenBank/DDBJ databases">
        <title>Draft sequence of the Babesia gibsoni genome.</title>
        <authorList>
            <person name="Yamagishi J.Y."/>
            <person name="Xuan X.X."/>
        </authorList>
    </citation>
    <scope>NUCLEOTIDE SEQUENCE</scope>
    <source>
        <strain evidence="10">Azabu</strain>
    </source>
</reference>
<dbReference type="SMART" id="SM00220">
    <property type="entry name" value="S_TKc"/>
    <property type="match status" value="1"/>
</dbReference>
<dbReference type="FunFam" id="3.30.200.20:FF:000440">
    <property type="entry name" value="CMGC/DYRK/PRP4 protein kinase, variant"/>
    <property type="match status" value="1"/>
</dbReference>
<evidence type="ECO:0000256" key="7">
    <source>
        <dbReference type="ARBA" id="ARBA00023596"/>
    </source>
</evidence>
<dbReference type="InterPro" id="IPR050494">
    <property type="entry name" value="Ser_Thr_dual-spec_kinase"/>
</dbReference>
<proteinExistence type="inferred from homology"/>
<feature type="compositionally biased region" description="Basic and acidic residues" evidence="8">
    <location>
        <begin position="252"/>
        <end position="268"/>
    </location>
</feature>
<feature type="domain" description="Protein kinase" evidence="9">
    <location>
        <begin position="551"/>
        <end position="874"/>
    </location>
</feature>
<keyword evidence="5 10" id="KW-0418">Kinase</keyword>
<evidence type="ECO:0000256" key="4">
    <source>
        <dbReference type="ARBA" id="ARBA00022741"/>
    </source>
</evidence>
<feature type="compositionally biased region" description="Acidic residues" evidence="8">
    <location>
        <begin position="483"/>
        <end position="492"/>
    </location>
</feature>
<accession>A0AAD8LMI4</accession>
<dbReference type="GO" id="GO:0005524">
    <property type="term" value="F:ATP binding"/>
    <property type="evidence" value="ECO:0007669"/>
    <property type="project" value="UniProtKB-KW"/>
</dbReference>
<dbReference type="AlphaFoldDB" id="A0AAD8LMI4"/>
<feature type="compositionally biased region" description="Basic residues" evidence="8">
    <location>
        <begin position="511"/>
        <end position="523"/>
    </location>
</feature>
<dbReference type="PROSITE" id="PS50011">
    <property type="entry name" value="PROTEIN_KINASE_DOM"/>
    <property type="match status" value="1"/>
</dbReference>
<dbReference type="GO" id="GO:0004674">
    <property type="term" value="F:protein serine/threonine kinase activity"/>
    <property type="evidence" value="ECO:0007669"/>
    <property type="project" value="UniProtKB-KW"/>
</dbReference>
<dbReference type="EMBL" id="JAVEPI010000004">
    <property type="protein sequence ID" value="KAK1442148.1"/>
    <property type="molecule type" value="Genomic_DNA"/>
</dbReference>
<keyword evidence="4" id="KW-0547">Nucleotide-binding</keyword>
<dbReference type="Gene3D" id="3.30.200.20">
    <property type="entry name" value="Phosphorylase Kinase, domain 1"/>
    <property type="match status" value="1"/>
</dbReference>
<feature type="compositionally biased region" description="Basic and acidic residues" evidence="8">
    <location>
        <begin position="313"/>
        <end position="349"/>
    </location>
</feature>